<evidence type="ECO:0000256" key="6">
    <source>
        <dbReference type="ARBA" id="ARBA00008011"/>
    </source>
</evidence>
<evidence type="ECO:0000256" key="11">
    <source>
        <dbReference type="ARBA" id="ARBA00022843"/>
    </source>
</evidence>
<dbReference type="Pfam" id="PF07651">
    <property type="entry name" value="ANTH"/>
    <property type="match status" value="1"/>
</dbReference>
<evidence type="ECO:0000256" key="2">
    <source>
        <dbReference type="ARBA" id="ARBA00004132"/>
    </source>
</evidence>
<evidence type="ECO:0000259" key="22">
    <source>
        <dbReference type="PROSITE" id="PS50942"/>
    </source>
</evidence>
<dbReference type="GO" id="GO:0016185">
    <property type="term" value="P:synaptic vesicle budding from presynaptic endocytic zone membrane"/>
    <property type="evidence" value="ECO:0007669"/>
    <property type="project" value="TreeGrafter"/>
</dbReference>
<dbReference type="GO" id="GO:0005634">
    <property type="term" value="C:nucleus"/>
    <property type="evidence" value="ECO:0007669"/>
    <property type="project" value="UniProtKB-SubCell"/>
</dbReference>
<dbReference type="SMART" id="SM00273">
    <property type="entry name" value="ENTH"/>
    <property type="match status" value="1"/>
</dbReference>
<dbReference type="InterPro" id="IPR011417">
    <property type="entry name" value="ANTH_dom"/>
</dbReference>
<dbReference type="GO" id="GO:0000149">
    <property type="term" value="F:SNARE binding"/>
    <property type="evidence" value="ECO:0007669"/>
    <property type="project" value="TreeGrafter"/>
</dbReference>
<evidence type="ECO:0000256" key="8">
    <source>
        <dbReference type="ARBA" id="ARBA00022499"/>
    </source>
</evidence>
<protein>
    <recommendedName>
        <fullName evidence="20">Phosphatidylinositol-binding clathrin assembly protein</fullName>
    </recommendedName>
</protein>
<evidence type="ECO:0000256" key="3">
    <source>
        <dbReference type="ARBA" id="ARBA00004236"/>
    </source>
</evidence>
<dbReference type="GO" id="GO:0032050">
    <property type="term" value="F:clathrin heavy chain binding"/>
    <property type="evidence" value="ECO:0007669"/>
    <property type="project" value="TreeGrafter"/>
</dbReference>
<dbReference type="InterPro" id="IPR014712">
    <property type="entry name" value="ANTH_dom_sf"/>
</dbReference>
<dbReference type="PROSITE" id="PS50942">
    <property type="entry name" value="ENTH"/>
    <property type="match status" value="1"/>
</dbReference>
<comment type="similarity">
    <text evidence="6">Belongs to the PICALM/SNAP91 family.</text>
</comment>
<evidence type="ECO:0000313" key="23">
    <source>
        <dbReference type="Ensembl" id="ENSACLP00000071329.1"/>
    </source>
</evidence>
<accession>A0AAX7UPQ1</accession>
<dbReference type="PANTHER" id="PTHR22951:SF16">
    <property type="entry name" value="PHOSPHATIDYLINOSITOL-BINDING CLATHRIN ASSEMBLY PROTEIN"/>
    <property type="match status" value="1"/>
</dbReference>
<feature type="compositionally biased region" description="Polar residues" evidence="21">
    <location>
        <begin position="349"/>
        <end position="360"/>
    </location>
</feature>
<evidence type="ECO:0000256" key="4">
    <source>
        <dbReference type="ARBA" id="ARBA00004555"/>
    </source>
</evidence>
<dbReference type="GO" id="GO:0098894">
    <property type="term" value="C:extrinsic component of presynaptic endocytic zone membrane"/>
    <property type="evidence" value="ECO:0007669"/>
    <property type="project" value="TreeGrafter"/>
</dbReference>
<dbReference type="InterPro" id="IPR045192">
    <property type="entry name" value="AP180-like"/>
</dbReference>
<reference evidence="23" key="3">
    <citation type="submission" date="2025-09" db="UniProtKB">
        <authorList>
            <consortium name="Ensembl"/>
        </authorList>
    </citation>
    <scope>IDENTIFICATION</scope>
</reference>
<dbReference type="Gene3D" id="1.20.58.150">
    <property type="entry name" value="ANTH domain"/>
    <property type="match status" value="1"/>
</dbReference>
<dbReference type="GO" id="GO:0005546">
    <property type="term" value="F:phosphatidylinositol-4,5-bisphosphate binding"/>
    <property type="evidence" value="ECO:0007669"/>
    <property type="project" value="TreeGrafter"/>
</dbReference>
<dbReference type="FunFam" id="1.20.58.150:FF:000001">
    <property type="entry name" value="phosphatidylinositol-binding clathrin assembly protein-like isoform X1"/>
    <property type="match status" value="1"/>
</dbReference>
<keyword evidence="24" id="KW-1185">Reference proteome</keyword>
<dbReference type="GO" id="GO:0048268">
    <property type="term" value="P:clathrin coat assembly"/>
    <property type="evidence" value="ECO:0007669"/>
    <property type="project" value="InterPro"/>
</dbReference>
<comment type="subunit">
    <text evidence="19">Binds to clathrin; involves primarily the C-terminal sequences, but the full-length protein is required for full binding capacity. Binds phosphatidylinositol 4,5- bisphosphate. Interacts with PIMREG; this interaction may change the subcellular location into the nucleus. Interacts with AP2A1 (via its alpha-appendage domain). Interacts (via N-terminus) with VAMP2; VAMP3; VAMP7 and VAMP8 (Via N-terminus). Interacts with LC3/MAP1LC3A.</text>
</comment>
<evidence type="ECO:0000256" key="5">
    <source>
        <dbReference type="ARBA" id="ARBA00004600"/>
    </source>
</evidence>
<dbReference type="CDD" id="cd16985">
    <property type="entry name" value="ANTH_N_AP180"/>
    <property type="match status" value="1"/>
</dbReference>
<evidence type="ECO:0000256" key="12">
    <source>
        <dbReference type="ARBA" id="ARBA00022990"/>
    </source>
</evidence>
<evidence type="ECO:0000256" key="20">
    <source>
        <dbReference type="ARBA" id="ARBA00068054"/>
    </source>
</evidence>
<dbReference type="Ensembl" id="ENSACLT00000084226.1">
    <property type="protein sequence ID" value="ENSACLP00000071329.1"/>
    <property type="gene ID" value="ENSACLG00000025012.2"/>
</dbReference>
<dbReference type="FunFam" id="1.25.40.90:FF:000001">
    <property type="entry name" value="phosphatidylinositol-binding clathrin assembly protein-like isoform X1"/>
    <property type="match status" value="1"/>
</dbReference>
<dbReference type="AlphaFoldDB" id="A0AAX7UPQ1"/>
<dbReference type="InterPro" id="IPR013809">
    <property type="entry name" value="ENTH"/>
</dbReference>
<keyword evidence="17" id="KW-0968">Cytoplasmic vesicle</keyword>
<evidence type="ECO:0000256" key="17">
    <source>
        <dbReference type="ARBA" id="ARBA00023329"/>
    </source>
</evidence>
<sequence length="547" mass="60572">MSGQSITDRITAAQHSVTGSAISKTVCKATTHEIMGPKKKHLNYLIQCTNEMNVNIPQLADTLFERTASTSWVVVFKSLTTTHHLMVYGNERFIQYLASRNTLFNLSNFLDRSGLQGYDMSTFIRRYSRYLNEKAVSYRQVAFDFTKVKRGPDGVMRTMNTEKLLKTVSVIQTQMDVLLDFNVNANELTNGVINAAFMLLFKDAIRLFAAYNESIINLLEKYFDMKKVQCKEGLDLYKKFLTRMTRISEFLKVAEQVGIDRGDIPDLSQAPSSLLDALEQHLASLEGKKVKDSTAASRASTLSSAVSSLANTGMSFSKVDEREKQAALEEEQARLKALKEQRLKERQKTPTTATTDSSPISLDGTIDSAPVLDPFSTTNSTNVLGGILKPTVASSPHQRMTLNSQQPHPKLVCDDLDSSLANLVGNLGIGNGRAKNDLHWNQSDEKKLTGGTNWLPNTAPSTTWNPATMAPSAVAFPAATPAGMLAYAMPPRMGSMMITQPTMMYTQPAMRSPNPFGPNPGAQFYYTSRRCLHMRSDLSVRKKSDVI</sequence>
<comment type="subcellular location">
    <subcellularLocation>
        <location evidence="3">Cell membrane</location>
    </subcellularLocation>
    <subcellularLocation>
        <location evidence="2">Cytoplasmic vesicle</location>
        <location evidence="2">Clathrin-coated vesicle</location>
    </subcellularLocation>
    <subcellularLocation>
        <location evidence="4">Golgi apparatus</location>
    </subcellularLocation>
    <subcellularLocation>
        <location evidence="5">Membrane</location>
        <location evidence="5">Clathrin-coated pit</location>
    </subcellularLocation>
    <subcellularLocation>
        <location evidence="1">Nucleus</location>
    </subcellularLocation>
</comment>
<evidence type="ECO:0000256" key="21">
    <source>
        <dbReference type="SAM" id="MobiDB-lite"/>
    </source>
</evidence>
<dbReference type="SUPFAM" id="SSF48464">
    <property type="entry name" value="ENTH/VHS domain"/>
    <property type="match status" value="1"/>
</dbReference>
<evidence type="ECO:0000256" key="16">
    <source>
        <dbReference type="ARBA" id="ARBA00023242"/>
    </source>
</evidence>
<dbReference type="GO" id="GO:0072583">
    <property type="term" value="P:clathrin-dependent endocytosis"/>
    <property type="evidence" value="ECO:0007669"/>
    <property type="project" value="InterPro"/>
</dbReference>
<keyword evidence="11" id="KW-0832">Ubl conjugation</keyword>
<comment type="function">
    <text evidence="18">Cytoplasmic adapter protein that plays a critical role in clathrin-mediated endocytosis which is important in processes such as internalization of cell receptors, synaptic transmission or removal of apoptotic cells. Recruits AP-2 and attaches clathrin triskelions to the cytoplasmic side of plasma membrane leading to clathrin-coated vesicles (CCVs) assembly. Furthermore, regulates clathrin-coated vesicle size and maturation by directly sensing and driving membrane curvature. In addition to binding to clathrin, mediates the endocytosis of small R-SNARES (Soluble NSF Attachment Protein REceptors) between plasma membranes and endosomes including VAMP2, VAMP3, VAMP4, VAMP7 or VAMP8. In turn, PICALM-dependent SNARE endocytosis is required for the formation and maturation of autophagic precursors. Modulates thereby autophagy and the turnover of autophagy substrates such as MAPT/TAU or amyloid precursor protein cleaved C-terminal fragment (APP-CTF).</text>
</comment>
<feature type="domain" description="ENTH" evidence="22">
    <location>
        <begin position="14"/>
        <end position="145"/>
    </location>
</feature>
<dbReference type="GO" id="GO:0005905">
    <property type="term" value="C:clathrin-coated pit"/>
    <property type="evidence" value="ECO:0007669"/>
    <property type="project" value="UniProtKB-SubCell"/>
</dbReference>
<dbReference type="SUPFAM" id="SSF89009">
    <property type="entry name" value="GAT-like domain"/>
    <property type="match status" value="1"/>
</dbReference>
<keyword evidence="10" id="KW-0254">Endocytosis</keyword>
<evidence type="ECO:0000256" key="19">
    <source>
        <dbReference type="ARBA" id="ARBA00061829"/>
    </source>
</evidence>
<dbReference type="InterPro" id="IPR008942">
    <property type="entry name" value="ENTH_VHS"/>
</dbReference>
<dbReference type="Proteomes" id="UP000265100">
    <property type="component" value="Chromosome 10"/>
</dbReference>
<dbReference type="GO" id="GO:0030136">
    <property type="term" value="C:clathrin-coated vesicle"/>
    <property type="evidence" value="ECO:0007669"/>
    <property type="project" value="UniProtKB-SubCell"/>
</dbReference>
<feature type="region of interest" description="Disordered" evidence="21">
    <location>
        <begin position="340"/>
        <end position="365"/>
    </location>
</feature>
<evidence type="ECO:0000256" key="9">
    <source>
        <dbReference type="ARBA" id="ARBA00022553"/>
    </source>
</evidence>
<evidence type="ECO:0000256" key="13">
    <source>
        <dbReference type="ARBA" id="ARBA00023034"/>
    </source>
</evidence>
<evidence type="ECO:0000256" key="14">
    <source>
        <dbReference type="ARBA" id="ARBA00023136"/>
    </source>
</evidence>
<dbReference type="Gene3D" id="1.25.40.90">
    <property type="match status" value="1"/>
</dbReference>
<evidence type="ECO:0000256" key="18">
    <source>
        <dbReference type="ARBA" id="ARBA00055144"/>
    </source>
</evidence>
<keyword evidence="14" id="KW-0472">Membrane</keyword>
<reference evidence="23" key="2">
    <citation type="submission" date="2025-08" db="UniProtKB">
        <authorList>
            <consortium name="Ensembl"/>
        </authorList>
    </citation>
    <scope>IDENTIFICATION</scope>
</reference>
<dbReference type="GO" id="GO:0005545">
    <property type="term" value="F:1-phosphatidylinositol binding"/>
    <property type="evidence" value="ECO:0007669"/>
    <property type="project" value="InterPro"/>
</dbReference>
<keyword evidence="7" id="KW-1003">Cell membrane</keyword>
<dbReference type="GO" id="GO:0008021">
    <property type="term" value="C:synaptic vesicle"/>
    <property type="evidence" value="ECO:0007669"/>
    <property type="project" value="TreeGrafter"/>
</dbReference>
<evidence type="ECO:0000256" key="1">
    <source>
        <dbReference type="ARBA" id="ARBA00004123"/>
    </source>
</evidence>
<evidence type="ECO:0000256" key="15">
    <source>
        <dbReference type="ARBA" id="ARBA00023176"/>
    </source>
</evidence>
<keyword evidence="12" id="KW-0007">Acetylation</keyword>
<dbReference type="PANTHER" id="PTHR22951">
    <property type="entry name" value="CLATHRIN ASSEMBLY PROTEIN"/>
    <property type="match status" value="1"/>
</dbReference>
<evidence type="ECO:0000313" key="24">
    <source>
        <dbReference type="Proteomes" id="UP000265100"/>
    </source>
</evidence>
<organism evidence="23 24">
    <name type="scientific">Astatotilapia calliptera</name>
    <name type="common">Eastern happy</name>
    <name type="synonym">Chromis callipterus</name>
    <dbReference type="NCBI Taxonomy" id="8154"/>
    <lineage>
        <taxon>Eukaryota</taxon>
        <taxon>Metazoa</taxon>
        <taxon>Chordata</taxon>
        <taxon>Craniata</taxon>
        <taxon>Vertebrata</taxon>
        <taxon>Euteleostomi</taxon>
        <taxon>Actinopterygii</taxon>
        <taxon>Neopterygii</taxon>
        <taxon>Teleostei</taxon>
        <taxon>Neoteleostei</taxon>
        <taxon>Acanthomorphata</taxon>
        <taxon>Ovalentaria</taxon>
        <taxon>Cichlomorphae</taxon>
        <taxon>Cichliformes</taxon>
        <taxon>Cichlidae</taxon>
        <taxon>African cichlids</taxon>
        <taxon>Pseudocrenilabrinae</taxon>
        <taxon>Haplochromini</taxon>
        <taxon>Astatotilapia</taxon>
    </lineage>
</organism>
<evidence type="ECO:0000256" key="7">
    <source>
        <dbReference type="ARBA" id="ARBA00022475"/>
    </source>
</evidence>
<keyword evidence="13" id="KW-0333">Golgi apparatus</keyword>
<keyword evidence="15" id="KW-0168">Coated pit</keyword>
<dbReference type="GeneTree" id="ENSGT00950000183068"/>
<name>A0AAX7UPQ1_ASTCA</name>
<keyword evidence="16" id="KW-0539">Nucleus</keyword>
<evidence type="ECO:0000256" key="10">
    <source>
        <dbReference type="ARBA" id="ARBA00022583"/>
    </source>
</evidence>
<proteinExistence type="inferred from homology"/>
<keyword evidence="9" id="KW-0597">Phosphoprotein</keyword>
<keyword evidence="8" id="KW-1017">Isopeptide bond</keyword>
<reference evidence="23" key="1">
    <citation type="submission" date="2018-05" db="EMBL/GenBank/DDBJ databases">
        <authorList>
            <person name="Datahose"/>
        </authorList>
    </citation>
    <scope>NUCLEOTIDE SEQUENCE</scope>
</reference>
<dbReference type="GO" id="GO:0005794">
    <property type="term" value="C:Golgi apparatus"/>
    <property type="evidence" value="ECO:0007669"/>
    <property type="project" value="UniProtKB-SubCell"/>
</dbReference>